<dbReference type="PROSITE" id="PS51330">
    <property type="entry name" value="DHFR_2"/>
    <property type="match status" value="1"/>
</dbReference>
<dbReference type="Proteomes" id="UP001165653">
    <property type="component" value="Unassembled WGS sequence"/>
</dbReference>
<dbReference type="Gene3D" id="3.40.430.10">
    <property type="entry name" value="Dihydrofolate Reductase, subunit A"/>
    <property type="match status" value="1"/>
</dbReference>
<keyword evidence="11" id="KW-1185">Reference proteome</keyword>
<dbReference type="CDD" id="cd00209">
    <property type="entry name" value="DHFR"/>
    <property type="match status" value="1"/>
</dbReference>
<sequence length="158" mass="17465">MSRLIAIVAMTPQRIIGRNGTLPWHLPEDLAFFKRTTSGHAIVMGRKTYESIGKPLPKRRNIVLTRDPAWSAPGVEVIHSPAGLAAITAPDETVFVIGGAEIYAVFLDHLDEVLVSHVFENYPGDTALPVFEHAFTSPELVESHAAFEVLRYQRPTSH</sequence>
<keyword evidence="5 8" id="KW-0521">NADP</keyword>
<dbReference type="PANTHER" id="PTHR48069:SF3">
    <property type="entry name" value="DIHYDROFOLATE REDUCTASE"/>
    <property type="match status" value="1"/>
</dbReference>
<evidence type="ECO:0000256" key="2">
    <source>
        <dbReference type="ARBA" id="ARBA00009539"/>
    </source>
</evidence>
<keyword evidence="4 8" id="KW-0554">One-carbon metabolism</keyword>
<comment type="function">
    <text evidence="7 8">Key enzyme in folate metabolism. Catalyzes an essential reaction for de novo glycine and purine synthesis, and for DNA precursor synthesis.</text>
</comment>
<comment type="similarity">
    <text evidence="2 8">Belongs to the dihydrofolate reductase family.</text>
</comment>
<reference evidence="10" key="1">
    <citation type="submission" date="2022-10" db="EMBL/GenBank/DDBJ databases">
        <title>Luteolibacter sp. GHJ8, whole genome shotgun sequencing project.</title>
        <authorList>
            <person name="Zhao G."/>
            <person name="Shen L."/>
        </authorList>
    </citation>
    <scope>NUCLEOTIDE SEQUENCE</scope>
    <source>
        <strain evidence="10">GHJ8</strain>
    </source>
</reference>
<accession>A0ABT3G8G8</accession>
<dbReference type="PRINTS" id="PR00070">
    <property type="entry name" value="DHFR"/>
</dbReference>
<keyword evidence="6 8" id="KW-0560">Oxidoreductase</keyword>
<dbReference type="InterPro" id="IPR012259">
    <property type="entry name" value="DHFR"/>
</dbReference>
<dbReference type="SUPFAM" id="SSF53597">
    <property type="entry name" value="Dihydrofolate reductase-like"/>
    <property type="match status" value="1"/>
</dbReference>
<dbReference type="Pfam" id="PF00186">
    <property type="entry name" value="DHFR_1"/>
    <property type="match status" value="1"/>
</dbReference>
<evidence type="ECO:0000313" key="11">
    <source>
        <dbReference type="Proteomes" id="UP001165653"/>
    </source>
</evidence>
<evidence type="ECO:0000256" key="5">
    <source>
        <dbReference type="ARBA" id="ARBA00022857"/>
    </source>
</evidence>
<comment type="pathway">
    <text evidence="1 8">Cofactor biosynthesis; tetrahydrofolate biosynthesis; 5,6,7,8-tetrahydrofolate from 7,8-dihydrofolate: step 1/1.</text>
</comment>
<evidence type="ECO:0000256" key="6">
    <source>
        <dbReference type="ARBA" id="ARBA00023002"/>
    </source>
</evidence>
<name>A0ABT3G8G8_9BACT</name>
<evidence type="ECO:0000256" key="4">
    <source>
        <dbReference type="ARBA" id="ARBA00022563"/>
    </source>
</evidence>
<dbReference type="RefSeq" id="WP_264515049.1">
    <property type="nucleotide sequence ID" value="NZ_JAPDDR010000009.1"/>
</dbReference>
<feature type="domain" description="DHFR" evidence="9">
    <location>
        <begin position="3"/>
        <end position="158"/>
    </location>
</feature>
<evidence type="ECO:0000259" key="9">
    <source>
        <dbReference type="PROSITE" id="PS51330"/>
    </source>
</evidence>
<gene>
    <name evidence="10" type="ORF">OJ996_18080</name>
</gene>
<dbReference type="PIRSF" id="PIRSF000194">
    <property type="entry name" value="DHFR"/>
    <property type="match status" value="1"/>
</dbReference>
<evidence type="ECO:0000256" key="1">
    <source>
        <dbReference type="ARBA" id="ARBA00004903"/>
    </source>
</evidence>
<dbReference type="InterPro" id="IPR001796">
    <property type="entry name" value="DHFR_dom"/>
</dbReference>
<evidence type="ECO:0000313" key="10">
    <source>
        <dbReference type="EMBL" id="MCW1915500.1"/>
    </source>
</evidence>
<dbReference type="InterPro" id="IPR024072">
    <property type="entry name" value="DHFR-like_dom_sf"/>
</dbReference>
<comment type="caution">
    <text evidence="10">The sequence shown here is derived from an EMBL/GenBank/DDBJ whole genome shotgun (WGS) entry which is preliminary data.</text>
</comment>
<evidence type="ECO:0000256" key="3">
    <source>
        <dbReference type="ARBA" id="ARBA00012856"/>
    </source>
</evidence>
<evidence type="ECO:0000256" key="7">
    <source>
        <dbReference type="ARBA" id="ARBA00025067"/>
    </source>
</evidence>
<dbReference type="EC" id="1.5.1.3" evidence="3 8"/>
<protein>
    <recommendedName>
        <fullName evidence="3 8">Dihydrofolate reductase</fullName>
        <ecNumber evidence="3 8">1.5.1.3</ecNumber>
    </recommendedName>
</protein>
<proteinExistence type="inferred from homology"/>
<organism evidence="10 11">
    <name type="scientific">Luteolibacter rhizosphaerae</name>
    <dbReference type="NCBI Taxonomy" id="2989719"/>
    <lineage>
        <taxon>Bacteria</taxon>
        <taxon>Pseudomonadati</taxon>
        <taxon>Verrucomicrobiota</taxon>
        <taxon>Verrucomicrobiia</taxon>
        <taxon>Verrucomicrobiales</taxon>
        <taxon>Verrucomicrobiaceae</taxon>
        <taxon>Luteolibacter</taxon>
    </lineage>
</organism>
<comment type="catalytic activity">
    <reaction evidence="8">
        <text>(6S)-5,6,7,8-tetrahydrofolate + NADP(+) = 7,8-dihydrofolate + NADPH + H(+)</text>
        <dbReference type="Rhea" id="RHEA:15009"/>
        <dbReference type="ChEBI" id="CHEBI:15378"/>
        <dbReference type="ChEBI" id="CHEBI:57451"/>
        <dbReference type="ChEBI" id="CHEBI:57453"/>
        <dbReference type="ChEBI" id="CHEBI:57783"/>
        <dbReference type="ChEBI" id="CHEBI:58349"/>
        <dbReference type="EC" id="1.5.1.3"/>
    </reaction>
</comment>
<dbReference type="PANTHER" id="PTHR48069">
    <property type="entry name" value="DIHYDROFOLATE REDUCTASE"/>
    <property type="match status" value="1"/>
</dbReference>
<evidence type="ECO:0000256" key="8">
    <source>
        <dbReference type="PIRNR" id="PIRNR000194"/>
    </source>
</evidence>
<dbReference type="EMBL" id="JAPDDR010000009">
    <property type="protein sequence ID" value="MCW1915500.1"/>
    <property type="molecule type" value="Genomic_DNA"/>
</dbReference>